<proteinExistence type="predicted"/>
<dbReference type="Proteomes" id="UP001217089">
    <property type="component" value="Unassembled WGS sequence"/>
</dbReference>
<evidence type="ECO:0000313" key="2">
    <source>
        <dbReference type="EMBL" id="KAJ8321704.1"/>
    </source>
</evidence>
<dbReference type="InterPro" id="IPR007889">
    <property type="entry name" value="HTH_Psq"/>
</dbReference>
<organism evidence="2 3">
    <name type="scientific">Tegillarca granosa</name>
    <name type="common">Malaysian cockle</name>
    <name type="synonym">Anadara granosa</name>
    <dbReference type="NCBI Taxonomy" id="220873"/>
    <lineage>
        <taxon>Eukaryota</taxon>
        <taxon>Metazoa</taxon>
        <taxon>Spiralia</taxon>
        <taxon>Lophotrochozoa</taxon>
        <taxon>Mollusca</taxon>
        <taxon>Bivalvia</taxon>
        <taxon>Autobranchia</taxon>
        <taxon>Pteriomorphia</taxon>
        <taxon>Arcoida</taxon>
        <taxon>Arcoidea</taxon>
        <taxon>Arcidae</taxon>
        <taxon>Tegillarca</taxon>
    </lineage>
</organism>
<evidence type="ECO:0000259" key="1">
    <source>
        <dbReference type="Pfam" id="PF05225"/>
    </source>
</evidence>
<sequence length="243" mass="27780">MSLIRANMKSVIIRNIFAVGMHHWGPREMSIGVIHYCKWEEDNPKDQCAIAIFANKELTRRVAYIRREDSSKLFKIFRDGFVKDNICYVKAKQPAGSRFSRRTGPMQNISLAFRCNDENVTSRMPKSYTDEAMSAAITDVKNNQLSIRESSKKYNVPKSSLSDRLTGKVQAGSKWGRRPLFSDQDEKEMIKCATDRAQWGIGFSKSNFIRFAGAMADSKGIKMKRGRLKQQDQIDMMQCPVSE</sequence>
<reference evidence="2 3" key="1">
    <citation type="submission" date="2022-12" db="EMBL/GenBank/DDBJ databases">
        <title>Chromosome-level genome of Tegillarca granosa.</title>
        <authorList>
            <person name="Kim J."/>
        </authorList>
    </citation>
    <scope>NUCLEOTIDE SEQUENCE [LARGE SCALE GENOMIC DNA]</scope>
    <source>
        <strain evidence="2">Teg-2019</strain>
        <tissue evidence="2">Adductor muscle</tissue>
    </source>
</reference>
<evidence type="ECO:0000313" key="3">
    <source>
        <dbReference type="Proteomes" id="UP001217089"/>
    </source>
</evidence>
<dbReference type="Gene3D" id="1.10.10.60">
    <property type="entry name" value="Homeodomain-like"/>
    <property type="match status" value="1"/>
</dbReference>
<dbReference type="EMBL" id="JARBDR010000018">
    <property type="protein sequence ID" value="KAJ8321704.1"/>
    <property type="molecule type" value="Genomic_DNA"/>
</dbReference>
<feature type="domain" description="HTH psq-type" evidence="1">
    <location>
        <begin position="129"/>
        <end position="171"/>
    </location>
</feature>
<comment type="caution">
    <text evidence="2">The sequence shown here is derived from an EMBL/GenBank/DDBJ whole genome shotgun (WGS) entry which is preliminary data.</text>
</comment>
<name>A0ABQ9FWX5_TEGGR</name>
<dbReference type="Gene3D" id="3.30.70.2330">
    <property type="match status" value="1"/>
</dbReference>
<dbReference type="Pfam" id="PF05225">
    <property type="entry name" value="HTH_psq"/>
    <property type="match status" value="1"/>
</dbReference>
<keyword evidence="3" id="KW-1185">Reference proteome</keyword>
<dbReference type="InterPro" id="IPR009057">
    <property type="entry name" value="Homeodomain-like_sf"/>
</dbReference>
<dbReference type="SUPFAM" id="SSF46689">
    <property type="entry name" value="Homeodomain-like"/>
    <property type="match status" value="1"/>
</dbReference>
<accession>A0ABQ9FWX5</accession>
<protein>
    <recommendedName>
        <fullName evidence="1">HTH psq-type domain-containing protein</fullName>
    </recommendedName>
</protein>
<gene>
    <name evidence="2" type="ORF">KUTeg_000175</name>
</gene>